<accession>A0A0F5JWE1</accession>
<comment type="cofactor">
    <cofactor evidence="11">
        <name>heme c</name>
        <dbReference type="ChEBI" id="CHEBI:61717"/>
    </cofactor>
    <text evidence="11">Binds 3 heme c groups covalently per subunit.</text>
</comment>
<dbReference type="InterPro" id="IPR051459">
    <property type="entry name" value="Cytochrome_c-type_DH"/>
</dbReference>
<dbReference type="InterPro" id="IPR014353">
    <property type="entry name" value="Membr-bd_ADH_cyt_c"/>
</dbReference>
<dbReference type="AlphaFoldDB" id="A0A0F5JWE1"/>
<dbReference type="Gene3D" id="1.10.760.10">
    <property type="entry name" value="Cytochrome c-like domain"/>
    <property type="match status" value="3"/>
</dbReference>
<feature type="binding site" description="covalent" evidence="11">
    <location>
        <position position="325"/>
    </location>
    <ligand>
        <name>heme c</name>
        <dbReference type="ChEBI" id="CHEBI:61717"/>
        <label>3</label>
    </ligand>
</feature>
<feature type="binding site" description="covalent" evidence="11">
    <location>
        <position position="322"/>
    </location>
    <ligand>
        <name>heme c</name>
        <dbReference type="ChEBI" id="CHEBI:61717"/>
        <label>3</label>
    </ligand>
</feature>
<dbReference type="STRING" id="28092.WM40_19175"/>
<feature type="binding site" description="axial binding residue" evidence="12">
    <location>
        <position position="326"/>
    </location>
    <ligand>
        <name>heme c</name>
        <dbReference type="ChEBI" id="CHEBI:61717"/>
        <label>3</label>
    </ligand>
    <ligandPart>
        <name>Fe</name>
        <dbReference type="ChEBI" id="CHEBI:18248"/>
    </ligandPart>
</feature>
<name>A0A0F5JWE1_9BURK</name>
<evidence type="ECO:0000256" key="9">
    <source>
        <dbReference type="ARBA" id="ARBA00023004"/>
    </source>
</evidence>
<feature type="domain" description="Cytochrome c" evidence="14">
    <location>
        <begin position="26"/>
        <end position="129"/>
    </location>
</feature>
<gene>
    <name evidence="15" type="ORF">WM40_19175</name>
</gene>
<dbReference type="PANTHER" id="PTHR35008:SF8">
    <property type="entry name" value="ALCOHOL DEHYDROGENASE CYTOCHROME C SUBUNIT"/>
    <property type="match status" value="1"/>
</dbReference>
<feature type="binding site" description="covalent" evidence="11">
    <location>
        <position position="188"/>
    </location>
    <ligand>
        <name>heme c</name>
        <dbReference type="ChEBI" id="CHEBI:61717"/>
        <label>2</label>
    </ligand>
</feature>
<feature type="binding site" description="covalent" evidence="11">
    <location>
        <position position="191"/>
    </location>
    <ligand>
        <name>heme c</name>
        <dbReference type="ChEBI" id="CHEBI:61717"/>
        <label>2</label>
    </ligand>
</feature>
<feature type="binding site" description="axial binding residue" evidence="12">
    <location>
        <position position="44"/>
    </location>
    <ligand>
        <name>heme c</name>
        <dbReference type="ChEBI" id="CHEBI:61717"/>
        <label>1</label>
    </ligand>
    <ligandPart>
        <name>Fe</name>
        <dbReference type="ChEBI" id="CHEBI:18248"/>
    </ligandPart>
</feature>
<evidence type="ECO:0000256" key="10">
    <source>
        <dbReference type="ARBA" id="ARBA00023136"/>
    </source>
</evidence>
<evidence type="ECO:0000256" key="1">
    <source>
        <dbReference type="ARBA" id="ARBA00004236"/>
    </source>
</evidence>
<protein>
    <submittedName>
        <fullName evidence="15">Alcohol dehydrogenase</fullName>
    </submittedName>
</protein>
<evidence type="ECO:0000256" key="6">
    <source>
        <dbReference type="ARBA" id="ARBA00022729"/>
    </source>
</evidence>
<dbReference type="GO" id="GO:0020037">
    <property type="term" value="F:heme binding"/>
    <property type="evidence" value="ECO:0007669"/>
    <property type="project" value="InterPro"/>
</dbReference>
<evidence type="ECO:0000256" key="8">
    <source>
        <dbReference type="ARBA" id="ARBA00022982"/>
    </source>
</evidence>
<dbReference type="GO" id="GO:0016614">
    <property type="term" value="F:oxidoreductase activity, acting on CH-OH group of donors"/>
    <property type="evidence" value="ECO:0007669"/>
    <property type="project" value="InterPro"/>
</dbReference>
<dbReference type="PIRSF" id="PIRSF000018">
    <property type="entry name" value="Mb_ADH_cyt_c"/>
    <property type="match status" value="1"/>
</dbReference>
<comment type="subcellular location">
    <subcellularLocation>
        <location evidence="1">Cell membrane</location>
    </subcellularLocation>
</comment>
<dbReference type="GO" id="GO:0005886">
    <property type="term" value="C:plasma membrane"/>
    <property type="evidence" value="ECO:0007669"/>
    <property type="project" value="UniProtKB-SubCell"/>
</dbReference>
<proteinExistence type="predicted"/>
<evidence type="ECO:0000256" key="4">
    <source>
        <dbReference type="ARBA" id="ARBA00022617"/>
    </source>
</evidence>
<feature type="region of interest" description="Disordered" evidence="13">
    <location>
        <begin position="1"/>
        <end position="24"/>
    </location>
</feature>
<evidence type="ECO:0000256" key="7">
    <source>
        <dbReference type="ARBA" id="ARBA00022737"/>
    </source>
</evidence>
<feature type="domain" description="Cytochrome c" evidence="14">
    <location>
        <begin position="309"/>
        <end position="399"/>
    </location>
</feature>
<keyword evidence="9 12" id="KW-0408">Iron</keyword>
<evidence type="ECO:0000256" key="11">
    <source>
        <dbReference type="PIRSR" id="PIRSR000018-50"/>
    </source>
</evidence>
<feature type="binding site" description="covalent" evidence="11">
    <location>
        <position position="40"/>
    </location>
    <ligand>
        <name>heme c</name>
        <dbReference type="ChEBI" id="CHEBI:61717"/>
        <label>1</label>
    </ligand>
</feature>
<organism evidence="15 16">
    <name type="scientific">Robbsia andropogonis</name>
    <dbReference type="NCBI Taxonomy" id="28092"/>
    <lineage>
        <taxon>Bacteria</taxon>
        <taxon>Pseudomonadati</taxon>
        <taxon>Pseudomonadota</taxon>
        <taxon>Betaproteobacteria</taxon>
        <taxon>Burkholderiales</taxon>
        <taxon>Burkholderiaceae</taxon>
        <taxon>Robbsia</taxon>
    </lineage>
</organism>
<keyword evidence="5 12" id="KW-0479">Metal-binding</keyword>
<dbReference type="SUPFAM" id="SSF46626">
    <property type="entry name" value="Cytochrome c"/>
    <property type="match status" value="3"/>
</dbReference>
<dbReference type="Proteomes" id="UP000033618">
    <property type="component" value="Unassembled WGS sequence"/>
</dbReference>
<dbReference type="GO" id="GO:0009055">
    <property type="term" value="F:electron transfer activity"/>
    <property type="evidence" value="ECO:0007669"/>
    <property type="project" value="InterPro"/>
</dbReference>
<keyword evidence="7" id="KW-0677">Repeat</keyword>
<reference evidence="15 16" key="1">
    <citation type="submission" date="2015-03" db="EMBL/GenBank/DDBJ databases">
        <title>Draft Genome Sequence of Burkholderia andropogonis type strain ICMP2807, isolated from Sorghum bicolor.</title>
        <authorList>
            <person name="Lopes-Santos L."/>
            <person name="Castro D.B."/>
            <person name="Ottoboni L.M."/>
            <person name="Park D."/>
            <person name="Weirc B.S."/>
            <person name="Destefano S.A."/>
        </authorList>
    </citation>
    <scope>NUCLEOTIDE SEQUENCE [LARGE SCALE GENOMIC DNA]</scope>
    <source>
        <strain evidence="15 16">ICMP2807</strain>
    </source>
</reference>
<dbReference type="EMBL" id="LAQU01000024">
    <property type="protein sequence ID" value="KKB62163.1"/>
    <property type="molecule type" value="Genomic_DNA"/>
</dbReference>
<evidence type="ECO:0000256" key="2">
    <source>
        <dbReference type="ARBA" id="ARBA00022448"/>
    </source>
</evidence>
<dbReference type="InterPro" id="IPR036909">
    <property type="entry name" value="Cyt_c-like_dom_sf"/>
</dbReference>
<evidence type="ECO:0000256" key="5">
    <source>
        <dbReference type="ARBA" id="ARBA00022723"/>
    </source>
</evidence>
<sequence>MMGLTGAPATVHAQTAQSSPDGDQAQQIKQGAYLARVGDCIACHTAKGGKSFAGGLPMATPIGTIYSSNITPDKINGIGTYTLEDFDRAVRHGVAKNGNTLYPAMPYPSYAKVKPADIKALYAYFMNGVAPVAQANKAPDIPWPMSMRWPLAAWRKLYAPDVVTEDTPIQDADPVARGRYLVEGLAHCSACHTPRKVTMQESALTDDGSMFLSGAVIDGYLAKNLRGDVNDGLGKWTEADIVSFLKGGRNAHSAAFGGMAEVVENSTQFMTDDDLGAIATYLKTLKAVHPDQVPLVYNNATEQMFHNGQASSNGAIQFLNNCAACHRTNGLGWKETFPALALSTTVNTQDPTSLIHIVLAGAEMPWTTSAPTHYAMPAFASRLDDRDIAELLTFVRSGWGNDAPAVTPDMVAKVRQTLPATPTEAAQKRVSPVAKH</sequence>
<dbReference type="PATRIC" id="fig|28092.6.peg.4501"/>
<evidence type="ECO:0000259" key="14">
    <source>
        <dbReference type="PROSITE" id="PS51007"/>
    </source>
</evidence>
<dbReference type="InterPro" id="IPR008168">
    <property type="entry name" value="Cyt_C_IC"/>
</dbReference>
<keyword evidence="6" id="KW-0732">Signal</keyword>
<keyword evidence="2" id="KW-0813">Transport</keyword>
<dbReference type="GO" id="GO:0005506">
    <property type="term" value="F:iron ion binding"/>
    <property type="evidence" value="ECO:0007669"/>
    <property type="project" value="InterPro"/>
</dbReference>
<evidence type="ECO:0000256" key="13">
    <source>
        <dbReference type="SAM" id="MobiDB-lite"/>
    </source>
</evidence>
<keyword evidence="16" id="KW-1185">Reference proteome</keyword>
<keyword evidence="3" id="KW-1003">Cell membrane</keyword>
<dbReference type="PRINTS" id="PR00605">
    <property type="entry name" value="CYTCHROMECIC"/>
</dbReference>
<keyword evidence="4 11" id="KW-0349">Heme</keyword>
<feature type="binding site" description="covalent" evidence="11">
    <location>
        <position position="43"/>
    </location>
    <ligand>
        <name>heme c</name>
        <dbReference type="ChEBI" id="CHEBI:61717"/>
        <label>1</label>
    </ligand>
</feature>
<evidence type="ECO:0000313" key="15">
    <source>
        <dbReference type="EMBL" id="KKB62163.1"/>
    </source>
</evidence>
<keyword evidence="10" id="KW-0472">Membrane</keyword>
<dbReference type="PROSITE" id="PS51007">
    <property type="entry name" value="CYTC"/>
    <property type="match status" value="3"/>
</dbReference>
<comment type="caution">
    <text evidence="15">The sequence shown here is derived from an EMBL/GenBank/DDBJ whole genome shotgun (WGS) entry which is preliminary data.</text>
</comment>
<dbReference type="PANTHER" id="PTHR35008">
    <property type="entry name" value="BLL4482 PROTEIN-RELATED"/>
    <property type="match status" value="1"/>
</dbReference>
<dbReference type="Pfam" id="PF00034">
    <property type="entry name" value="Cytochrom_C"/>
    <property type="match status" value="3"/>
</dbReference>
<dbReference type="InterPro" id="IPR009056">
    <property type="entry name" value="Cyt_c-like_dom"/>
</dbReference>
<evidence type="ECO:0000256" key="12">
    <source>
        <dbReference type="PIRSR" id="PIRSR000018-51"/>
    </source>
</evidence>
<feature type="compositionally biased region" description="Polar residues" evidence="13">
    <location>
        <begin position="12"/>
        <end position="24"/>
    </location>
</feature>
<feature type="binding site" description="axial binding residue" evidence="12">
    <location>
        <position position="192"/>
    </location>
    <ligand>
        <name>heme c</name>
        <dbReference type="ChEBI" id="CHEBI:61717"/>
        <label>2</label>
    </ligand>
    <ligandPart>
        <name>Fe</name>
        <dbReference type="ChEBI" id="CHEBI:18248"/>
    </ligandPart>
</feature>
<evidence type="ECO:0000313" key="16">
    <source>
        <dbReference type="Proteomes" id="UP000033618"/>
    </source>
</evidence>
<evidence type="ECO:0000256" key="3">
    <source>
        <dbReference type="ARBA" id="ARBA00022475"/>
    </source>
</evidence>
<feature type="domain" description="Cytochrome c" evidence="14">
    <location>
        <begin position="173"/>
        <end position="286"/>
    </location>
</feature>
<keyword evidence="8" id="KW-0249">Electron transport</keyword>